<organism evidence="3 4">
    <name type="scientific">Streptomyces klenkii</name>
    <dbReference type="NCBI Taxonomy" id="1420899"/>
    <lineage>
        <taxon>Bacteria</taxon>
        <taxon>Bacillati</taxon>
        <taxon>Actinomycetota</taxon>
        <taxon>Actinomycetes</taxon>
        <taxon>Kitasatosporales</taxon>
        <taxon>Streptomycetaceae</taxon>
        <taxon>Streptomyces</taxon>
    </lineage>
</organism>
<feature type="transmembrane region" description="Helical" evidence="2">
    <location>
        <begin position="42"/>
        <end position="66"/>
    </location>
</feature>
<dbReference type="Proteomes" id="UP000270343">
    <property type="component" value="Unassembled WGS sequence"/>
</dbReference>
<evidence type="ECO:0000256" key="1">
    <source>
        <dbReference type="SAM" id="MobiDB-lite"/>
    </source>
</evidence>
<keyword evidence="2" id="KW-0812">Transmembrane</keyword>
<keyword evidence="2" id="KW-1133">Transmembrane helix</keyword>
<dbReference type="EMBL" id="RBAM01000001">
    <property type="protein sequence ID" value="RKN77228.1"/>
    <property type="molecule type" value="Genomic_DNA"/>
</dbReference>
<protein>
    <submittedName>
        <fullName evidence="3">Uncharacterized protein</fullName>
    </submittedName>
</protein>
<evidence type="ECO:0000313" key="4">
    <source>
        <dbReference type="Proteomes" id="UP000270343"/>
    </source>
</evidence>
<name>A0A3B0BXX1_9ACTN</name>
<evidence type="ECO:0000256" key="2">
    <source>
        <dbReference type="SAM" id="Phobius"/>
    </source>
</evidence>
<accession>A0A3B0BXX1</accession>
<feature type="region of interest" description="Disordered" evidence="1">
    <location>
        <begin position="1"/>
        <end position="24"/>
    </location>
</feature>
<feature type="compositionally biased region" description="Basic and acidic residues" evidence="1">
    <location>
        <begin position="1"/>
        <end position="11"/>
    </location>
</feature>
<proteinExistence type="predicted"/>
<sequence length="70" mass="7117">MRRNGSTEHPDATGSTQRNRHPGSMEAVALVNGVTASIGGTYVVTSSLLIAALAGVLAVAVVTLHLKFGS</sequence>
<evidence type="ECO:0000313" key="3">
    <source>
        <dbReference type="EMBL" id="RKN77228.1"/>
    </source>
</evidence>
<gene>
    <name evidence="3" type="ORF">D7231_00285</name>
</gene>
<reference evidence="3 4" key="1">
    <citation type="journal article" date="2015" name="Antonie Van Leeuwenhoek">
        <title>Streptomyces klenkii sp. nov., isolated from deep marine sediment.</title>
        <authorList>
            <person name="Veyisoglu A."/>
            <person name="Sahin N."/>
        </authorList>
    </citation>
    <scope>NUCLEOTIDE SEQUENCE [LARGE SCALE GENOMIC DNA]</scope>
    <source>
        <strain evidence="3 4">KCTC 29202</strain>
    </source>
</reference>
<keyword evidence="2" id="KW-0472">Membrane</keyword>
<dbReference type="AlphaFoldDB" id="A0A3B0BXX1"/>
<comment type="caution">
    <text evidence="3">The sequence shown here is derived from an EMBL/GenBank/DDBJ whole genome shotgun (WGS) entry which is preliminary data.</text>
</comment>
<keyword evidence="4" id="KW-1185">Reference proteome</keyword>